<dbReference type="InParanoid" id="A0A507BIH0"/>
<reference evidence="5 6" key="1">
    <citation type="submission" date="2019-06" db="EMBL/GenBank/DDBJ databases">
        <title>Draft genome sequence of the filamentous fungus Phialemoniopsis curvata isolated from diesel fuel.</title>
        <authorList>
            <person name="Varaljay V.A."/>
            <person name="Lyon W.J."/>
            <person name="Crouch A.L."/>
            <person name="Drake C.E."/>
            <person name="Hollomon J.M."/>
            <person name="Nadeau L.J."/>
            <person name="Nunn H.S."/>
            <person name="Stevenson B.S."/>
            <person name="Bojanowski C.L."/>
            <person name="Crookes-Goodson W.J."/>
        </authorList>
    </citation>
    <scope>NUCLEOTIDE SEQUENCE [LARGE SCALE GENOMIC DNA]</scope>
    <source>
        <strain evidence="5 6">D216</strain>
    </source>
</reference>
<keyword evidence="2" id="KW-0175">Coiled coil</keyword>
<accession>A0A507BIH0</accession>
<feature type="compositionally biased region" description="Polar residues" evidence="3">
    <location>
        <begin position="110"/>
        <end position="124"/>
    </location>
</feature>
<feature type="compositionally biased region" description="Low complexity" evidence="3">
    <location>
        <begin position="52"/>
        <end position="64"/>
    </location>
</feature>
<dbReference type="PANTHER" id="PTHR21601:SF0">
    <property type="entry name" value="PROTEIN SPA2-RELATED"/>
    <property type="match status" value="1"/>
</dbReference>
<dbReference type="InterPro" id="IPR039892">
    <property type="entry name" value="Spa2/Sph1"/>
</dbReference>
<feature type="region of interest" description="Disordered" evidence="3">
    <location>
        <begin position="110"/>
        <end position="129"/>
    </location>
</feature>
<dbReference type="AlphaFoldDB" id="A0A507BIH0"/>
<feature type="compositionally biased region" description="Pro residues" evidence="3">
    <location>
        <begin position="160"/>
        <end position="172"/>
    </location>
</feature>
<organism evidence="5 6">
    <name type="scientific">Thyridium curvatum</name>
    <dbReference type="NCBI Taxonomy" id="1093900"/>
    <lineage>
        <taxon>Eukaryota</taxon>
        <taxon>Fungi</taxon>
        <taxon>Dikarya</taxon>
        <taxon>Ascomycota</taxon>
        <taxon>Pezizomycotina</taxon>
        <taxon>Sordariomycetes</taxon>
        <taxon>Sordariomycetidae</taxon>
        <taxon>Thyridiales</taxon>
        <taxon>Thyridiaceae</taxon>
        <taxon>Thyridium</taxon>
    </lineage>
</organism>
<feature type="compositionally biased region" description="Low complexity" evidence="3">
    <location>
        <begin position="259"/>
        <end position="271"/>
    </location>
</feature>
<feature type="compositionally biased region" description="Polar residues" evidence="3">
    <location>
        <begin position="33"/>
        <end position="49"/>
    </location>
</feature>
<feature type="region of interest" description="Disordered" evidence="3">
    <location>
        <begin position="216"/>
        <end position="361"/>
    </location>
</feature>
<proteinExistence type="predicted"/>
<comment type="caution">
    <text evidence="5">The sequence shown here is derived from an EMBL/GenBank/DDBJ whole genome shotgun (WGS) entry which is preliminary data.</text>
</comment>
<sequence>MNGLNAPLSPVSIGSNEWSAYTPRDTDGPYPASRSQIISPPNSGSSMGTMNGAAFPPGPRSAGGPSPPPSIGRSSTATNLYARSESGRSTRGEDTEGILGEHYVALKRFLSSTSRDGKPNSQPNKARDKLQRLTSVQFLELSTDVFDELMRRQAFARRPPNAPPNAGPPPYLMPEESFHPKRNQARQKLSSLGPPRFRDLATDVFVELERRFPRFSAGDIPRMGSPASSVRAPSRTGTPVNGMGGFPPRGPNRIRRPSESGSIRSMRSGMGPPMGNGYSVPPSPGLPPNNYDRPQPKQFQSNTIVPNKSTMVEEDDEPASPVSNKNADPYGLDGSPGRRRQSKRDDPPFPPARSEDDKRMIEDYENQVREMRARLDDMETAMKKKDDELSSLMDGERSRATAANVEKQELADLRRDLESQLADAQNLNDSLQQELGRMRDDHAAETRDLREQVESLRLSANSNLSKGAGNGNAELEKENQELRMTLREQQAVTEEVRREAQGFLKEMRLLSEQSGSAWEKQSELERTIESLEQEVRDWRNRYARTKTQLRNMRASSMGLTIDQDAGKYVREKGFTMDNGMVKDVHVTKFQIAIDELLRRARTEESEKAIDSMKAVVVSVRRITKDIDESPASSGEVAQLQGKLKARVSSTANNLITAAKNFAMSAGISPVSLLDAAASHLVAAVVELLRTVKIRSTPAGELEDDDDGTITPVDSTGFFSPRSNGQTTSTTLSTEESLPPPPPFQGLGPRASVGSSAYSPISSPRESVDRYSAKRPMSRGNGLPNGNGAGFMGVSKALPPAPNGYGMRNRDEDLKIYLDDQTAILVQTIQNLVGSIRSDAAIDEITGQINDIADIVGKVVSETESSGNGGQMLDRLETCRQRLLEAGDRGEDLAADGKGPNDREWRMWTQTLPPIAFEIARETKELVQRIDRLVMANGDDDFS</sequence>
<dbReference type="SMART" id="SM00555">
    <property type="entry name" value="GIT"/>
    <property type="match status" value="2"/>
</dbReference>
<feature type="domain" description="GIT Spa2 homology (SHD)" evidence="4">
    <location>
        <begin position="126"/>
        <end position="156"/>
    </location>
</feature>
<feature type="region of interest" description="Disordered" evidence="3">
    <location>
        <begin position="698"/>
        <end position="787"/>
    </location>
</feature>
<dbReference type="Proteomes" id="UP000319257">
    <property type="component" value="Unassembled WGS sequence"/>
</dbReference>
<dbReference type="InterPro" id="IPR056439">
    <property type="entry name" value="VBS_C3G9"/>
</dbReference>
<evidence type="ECO:0000256" key="3">
    <source>
        <dbReference type="SAM" id="MobiDB-lite"/>
    </source>
</evidence>
<name>A0A507BIH0_9PEZI</name>
<dbReference type="GO" id="GO:0005826">
    <property type="term" value="C:actomyosin contractile ring"/>
    <property type="evidence" value="ECO:0007669"/>
    <property type="project" value="TreeGrafter"/>
</dbReference>
<evidence type="ECO:0000313" key="5">
    <source>
        <dbReference type="EMBL" id="TPX17199.1"/>
    </source>
</evidence>
<dbReference type="InterPro" id="IPR022018">
    <property type="entry name" value="GIT1_C"/>
</dbReference>
<feature type="compositionally biased region" description="Polar residues" evidence="3">
    <location>
        <begin position="297"/>
        <end position="310"/>
    </location>
</feature>
<feature type="compositionally biased region" description="Low complexity" evidence="3">
    <location>
        <begin position="726"/>
        <end position="736"/>
    </location>
</feature>
<dbReference type="Pfam" id="PF23742">
    <property type="entry name" value="VBS_C3G9"/>
    <property type="match status" value="1"/>
</dbReference>
<feature type="coiled-coil region" evidence="2">
    <location>
        <begin position="472"/>
        <end position="548"/>
    </location>
</feature>
<feature type="region of interest" description="Disordered" evidence="3">
    <location>
        <begin position="1"/>
        <end position="99"/>
    </location>
</feature>
<evidence type="ECO:0000256" key="2">
    <source>
        <dbReference type="SAM" id="Coils"/>
    </source>
</evidence>
<feature type="compositionally biased region" description="Basic and acidic residues" evidence="3">
    <location>
        <begin position="385"/>
        <end position="399"/>
    </location>
</feature>
<feature type="compositionally biased region" description="Basic and acidic residues" evidence="3">
    <location>
        <begin position="343"/>
        <end position="361"/>
    </location>
</feature>
<dbReference type="Pfam" id="PF08518">
    <property type="entry name" value="GIT_SHD"/>
    <property type="match status" value="2"/>
</dbReference>
<evidence type="ECO:0000256" key="1">
    <source>
        <dbReference type="ARBA" id="ARBA00022737"/>
    </source>
</evidence>
<dbReference type="GO" id="GO:0005078">
    <property type="term" value="F:MAP-kinase scaffold activity"/>
    <property type="evidence" value="ECO:0007669"/>
    <property type="project" value="TreeGrafter"/>
</dbReference>
<keyword evidence="1" id="KW-0677">Repeat</keyword>
<dbReference type="PANTHER" id="PTHR21601">
    <property type="entry name" value="SPA2 PROTEIN"/>
    <property type="match status" value="1"/>
</dbReference>
<feature type="compositionally biased region" description="Polar residues" evidence="3">
    <location>
        <begin position="752"/>
        <end position="764"/>
    </location>
</feature>
<keyword evidence="6" id="KW-1185">Reference proteome</keyword>
<dbReference type="GeneID" id="41970764"/>
<dbReference type="STRING" id="1093900.A0A507BIH0"/>
<evidence type="ECO:0000313" key="6">
    <source>
        <dbReference type="Proteomes" id="UP000319257"/>
    </source>
</evidence>
<dbReference type="Pfam" id="PF12205">
    <property type="entry name" value="GIT1_C"/>
    <property type="match status" value="1"/>
</dbReference>
<feature type="compositionally biased region" description="Basic and acidic residues" evidence="3">
    <location>
        <begin position="85"/>
        <end position="94"/>
    </location>
</feature>
<feature type="region of interest" description="Disordered" evidence="3">
    <location>
        <begin position="155"/>
        <end position="196"/>
    </location>
</feature>
<evidence type="ECO:0000259" key="4">
    <source>
        <dbReference type="SMART" id="SM00555"/>
    </source>
</evidence>
<dbReference type="RefSeq" id="XP_030998910.1">
    <property type="nucleotide sequence ID" value="XM_031137604.1"/>
</dbReference>
<protein>
    <recommendedName>
        <fullName evidence="4">GIT Spa2 homology (SHD) domain-containing protein</fullName>
    </recommendedName>
</protein>
<feature type="region of interest" description="Disordered" evidence="3">
    <location>
        <begin position="385"/>
        <end position="407"/>
    </location>
</feature>
<feature type="domain" description="GIT Spa2 homology (SHD)" evidence="4">
    <location>
        <begin position="185"/>
        <end position="215"/>
    </location>
</feature>
<dbReference type="EMBL" id="SKBQ01000014">
    <property type="protein sequence ID" value="TPX17199.1"/>
    <property type="molecule type" value="Genomic_DNA"/>
</dbReference>
<dbReference type="OrthoDB" id="5588096at2759"/>
<dbReference type="InterPro" id="IPR013724">
    <property type="entry name" value="GIT_SHD"/>
</dbReference>
<gene>
    <name evidence="5" type="ORF">E0L32_003317</name>
</gene>
<feature type="compositionally biased region" description="Polar residues" evidence="3">
    <location>
        <begin position="711"/>
        <end position="725"/>
    </location>
</feature>
<dbReference type="GO" id="GO:1902716">
    <property type="term" value="C:cell cortex of growing cell tip"/>
    <property type="evidence" value="ECO:0007669"/>
    <property type="project" value="TreeGrafter"/>
</dbReference>